<comment type="catalytic activity">
    <reaction evidence="4">
        <text>(1R,6R)-6-hydroxy-2-succinyl-cyclohexa-2,4-diene-1-carboxylate = 2-succinylbenzoate + H2O</text>
        <dbReference type="Rhea" id="RHEA:10196"/>
        <dbReference type="ChEBI" id="CHEBI:15377"/>
        <dbReference type="ChEBI" id="CHEBI:18325"/>
        <dbReference type="ChEBI" id="CHEBI:58689"/>
        <dbReference type="EC" id="4.2.1.113"/>
    </reaction>
</comment>
<evidence type="ECO:0000259" key="6">
    <source>
        <dbReference type="SMART" id="SM00922"/>
    </source>
</evidence>
<dbReference type="SMART" id="SM00922">
    <property type="entry name" value="MR_MLE"/>
    <property type="match status" value="1"/>
</dbReference>
<dbReference type="Gene3D" id="3.20.20.120">
    <property type="entry name" value="Enolase-like C-terminal domain"/>
    <property type="match status" value="1"/>
</dbReference>
<dbReference type="STRING" id="1123491.SAMN02745782_00499"/>
<dbReference type="InterPro" id="IPR036849">
    <property type="entry name" value="Enolase-like_C_sf"/>
</dbReference>
<feature type="active site" description="Proton donor" evidence="4">
    <location>
        <position position="136"/>
    </location>
</feature>
<keyword evidence="2 4" id="KW-0460">Magnesium</keyword>
<proteinExistence type="inferred from homology"/>
<dbReference type="InterPro" id="IPR010196">
    <property type="entry name" value="OSB_synthase_MenC1"/>
</dbReference>
<keyword evidence="1 4" id="KW-0479">Metal-binding</keyword>
<evidence type="ECO:0000256" key="4">
    <source>
        <dbReference type="HAMAP-Rule" id="MF_00470"/>
    </source>
</evidence>
<organism evidence="7 8">
    <name type="scientific">Vibrio cincinnatiensis DSM 19608</name>
    <dbReference type="NCBI Taxonomy" id="1123491"/>
    <lineage>
        <taxon>Bacteria</taxon>
        <taxon>Pseudomonadati</taxon>
        <taxon>Pseudomonadota</taxon>
        <taxon>Gammaproteobacteria</taxon>
        <taxon>Vibrionales</taxon>
        <taxon>Vibrionaceae</taxon>
        <taxon>Vibrio</taxon>
    </lineage>
</organism>
<dbReference type="OrthoDB" id="3725747at2"/>
<name>A0A1T4L5Z8_VIBCI</name>
<evidence type="ECO:0000313" key="8">
    <source>
        <dbReference type="Proteomes" id="UP000190834"/>
    </source>
</evidence>
<dbReference type="RefSeq" id="WP_078924904.1">
    <property type="nucleotide sequence ID" value="NZ_FUXB01000002.1"/>
</dbReference>
<keyword evidence="3 4" id="KW-0456">Lyase</keyword>
<dbReference type="EMBL" id="FUXB01000002">
    <property type="protein sequence ID" value="SJZ50166.1"/>
    <property type="molecule type" value="Genomic_DNA"/>
</dbReference>
<dbReference type="EC" id="4.2.1.113" evidence="4 5"/>
<dbReference type="InterPro" id="IPR013342">
    <property type="entry name" value="Mandelate_racemase_C"/>
</dbReference>
<keyword evidence="8" id="KW-1185">Reference proteome</keyword>
<dbReference type="Pfam" id="PF21508">
    <property type="entry name" value="MenC_N"/>
    <property type="match status" value="1"/>
</dbReference>
<evidence type="ECO:0000256" key="1">
    <source>
        <dbReference type="ARBA" id="ARBA00022723"/>
    </source>
</evidence>
<evidence type="ECO:0000256" key="2">
    <source>
        <dbReference type="ARBA" id="ARBA00022842"/>
    </source>
</evidence>
<dbReference type="HAMAP" id="MF_00470">
    <property type="entry name" value="MenC_1"/>
    <property type="match status" value="1"/>
</dbReference>
<dbReference type="UniPathway" id="UPA00079"/>
<dbReference type="InterPro" id="IPR029017">
    <property type="entry name" value="Enolase-like_N"/>
</dbReference>
<accession>A0A1T4L5Z8</accession>
<dbReference type="SUPFAM" id="SSF51604">
    <property type="entry name" value="Enolase C-terminal domain-like"/>
    <property type="match status" value="1"/>
</dbReference>
<sequence length="332" mass="36430">MTRSAKLYQYRLPMDSGVILRDEKLTERVGFIVELHENGQIGRGEIAPLVGFSLESLEDAGALAKEQLALWVQGEALCLDRLFPSVAFGFSMAELELSKGLPETGQYQAAPLCTGDPDELIPQLNAMPGQKVAKVKVGLYEPIRDGMLVNLFLESMPDLYLRLDANRAWSKEKAAKFAQYIAPSLRGRIAFLEEPCHTPSDSLSFAIDTGIAIAWDETLQQAVRRDDFKLEDLTGVKTIIIKPTLIGSVQRCINLIEKARALGIQALISSSIESSLGLTQLARLAHAYLPNEIPGLDTIGLFKAQLEVAWPGCNLPVQPLEQQTLVWQSASA</sequence>
<dbReference type="Gene3D" id="3.30.390.10">
    <property type="entry name" value="Enolase-like, N-terminal domain"/>
    <property type="match status" value="1"/>
</dbReference>
<dbReference type="NCBIfam" id="TIGR01927">
    <property type="entry name" value="menC_gam_Gplu"/>
    <property type="match status" value="1"/>
</dbReference>
<comment type="function">
    <text evidence="4">Converts 2-succinyl-6-hydroxy-2,4-cyclohexadiene-1-carboxylate (SHCHC) to 2-succinylbenzoate (OSB).</text>
</comment>
<comment type="similarity">
    <text evidence="4">Belongs to the mandelate racemase/muconate lactonizing enzyme family. MenC type 1 subfamily.</text>
</comment>
<dbReference type="AlphaFoldDB" id="A0A1T4L5Z8"/>
<dbReference type="Pfam" id="PF13378">
    <property type="entry name" value="MR_MLE_C"/>
    <property type="match status" value="1"/>
</dbReference>
<dbReference type="InterPro" id="IPR029065">
    <property type="entry name" value="Enolase_C-like"/>
</dbReference>
<evidence type="ECO:0000256" key="5">
    <source>
        <dbReference type="NCBIfam" id="TIGR01927"/>
    </source>
</evidence>
<feature type="domain" description="Mandelate racemase/muconate lactonizing enzyme C-terminal" evidence="6">
    <location>
        <begin position="117"/>
        <end position="214"/>
    </location>
</feature>
<comment type="pathway">
    <text evidence="4">Quinol/quinone metabolism; menaquinone biosynthesis.</text>
</comment>
<evidence type="ECO:0000256" key="3">
    <source>
        <dbReference type="ARBA" id="ARBA00023239"/>
    </source>
</evidence>
<feature type="binding site" evidence="4">
    <location>
        <position position="164"/>
    </location>
    <ligand>
        <name>Mg(2+)</name>
        <dbReference type="ChEBI" id="CHEBI:18420"/>
    </ligand>
</feature>
<dbReference type="GO" id="GO:0000287">
    <property type="term" value="F:magnesium ion binding"/>
    <property type="evidence" value="ECO:0007669"/>
    <property type="project" value="UniProtKB-UniRule"/>
</dbReference>
<keyword evidence="4" id="KW-0474">Menaquinone biosynthesis</keyword>
<dbReference type="GeneID" id="70583285"/>
<dbReference type="SFLD" id="SFLDS00001">
    <property type="entry name" value="Enolase"/>
    <property type="match status" value="1"/>
</dbReference>
<gene>
    <name evidence="4" type="primary">menC</name>
    <name evidence="7" type="ORF">SAMN02745782_00499</name>
</gene>
<evidence type="ECO:0000313" key="7">
    <source>
        <dbReference type="EMBL" id="SJZ50166.1"/>
    </source>
</evidence>
<feature type="active site" description="Proton acceptor" evidence="4">
    <location>
        <position position="242"/>
    </location>
</feature>
<dbReference type="GO" id="GO:0043748">
    <property type="term" value="F:O-succinylbenzoate synthase activity"/>
    <property type="evidence" value="ECO:0007669"/>
    <property type="project" value="UniProtKB-EC"/>
</dbReference>
<dbReference type="PANTHER" id="PTHR48073">
    <property type="entry name" value="O-SUCCINYLBENZOATE SYNTHASE-RELATED"/>
    <property type="match status" value="1"/>
</dbReference>
<feature type="binding site" evidence="4">
    <location>
        <position position="193"/>
    </location>
    <ligand>
        <name>Mg(2+)</name>
        <dbReference type="ChEBI" id="CHEBI:18420"/>
    </ligand>
</feature>
<comment type="pathway">
    <text evidence="4">Quinol/quinone metabolism; 1,4-dihydroxy-2-naphthoate biosynthesis; 1,4-dihydroxy-2-naphthoate from chorismate: step 4/7.</text>
</comment>
<dbReference type="InterPro" id="IPR041338">
    <property type="entry name" value="OSBS_N"/>
</dbReference>
<dbReference type="PANTHER" id="PTHR48073:SF2">
    <property type="entry name" value="O-SUCCINYLBENZOATE SYNTHASE"/>
    <property type="match status" value="1"/>
</dbReference>
<protein>
    <recommendedName>
        <fullName evidence="4 5">o-succinylbenzoate synthase</fullName>
        <shortName evidence="4">OSB synthase</shortName>
        <shortName evidence="4">OSBS</shortName>
        <ecNumber evidence="4 5">4.2.1.113</ecNumber>
    </recommendedName>
    <alternativeName>
        <fullName evidence="4">4-(2'-carboxyphenyl)-4-oxybutyric acid synthase</fullName>
    </alternativeName>
    <alternativeName>
        <fullName evidence="4">o-succinylbenzoic acid synthase</fullName>
    </alternativeName>
</protein>
<dbReference type="Proteomes" id="UP000190834">
    <property type="component" value="Unassembled WGS sequence"/>
</dbReference>
<comment type="cofactor">
    <cofactor evidence="4">
        <name>a divalent metal cation</name>
        <dbReference type="ChEBI" id="CHEBI:60240"/>
    </cofactor>
</comment>
<dbReference type="UniPathway" id="UPA01057">
    <property type="reaction ID" value="UER00165"/>
</dbReference>
<dbReference type="SFLD" id="SFLDF00009">
    <property type="entry name" value="o-succinylbenzoate_synthase"/>
    <property type="match status" value="1"/>
</dbReference>
<dbReference type="NCBIfam" id="NF003473">
    <property type="entry name" value="PRK05105.1"/>
    <property type="match status" value="1"/>
</dbReference>
<dbReference type="SUPFAM" id="SSF54826">
    <property type="entry name" value="Enolase N-terminal domain-like"/>
    <property type="match status" value="1"/>
</dbReference>
<dbReference type="GO" id="GO:0009234">
    <property type="term" value="P:menaquinone biosynthetic process"/>
    <property type="evidence" value="ECO:0007669"/>
    <property type="project" value="UniProtKB-UniRule"/>
</dbReference>
<reference evidence="8" key="1">
    <citation type="submission" date="2017-02" db="EMBL/GenBank/DDBJ databases">
        <authorList>
            <person name="Varghese N."/>
            <person name="Submissions S."/>
        </authorList>
    </citation>
    <scope>NUCLEOTIDE SEQUENCE [LARGE SCALE GENOMIC DNA]</scope>
    <source>
        <strain evidence="8">DSM 19608</strain>
    </source>
</reference>
<feature type="binding site" evidence="4">
    <location>
        <position position="216"/>
    </location>
    <ligand>
        <name>Mg(2+)</name>
        <dbReference type="ChEBI" id="CHEBI:18420"/>
    </ligand>
</feature>
<dbReference type="CDD" id="cd03320">
    <property type="entry name" value="OSBS"/>
    <property type="match status" value="1"/>
</dbReference>
<dbReference type="SFLD" id="SFLDG00180">
    <property type="entry name" value="muconate_cycloisomerase"/>
    <property type="match status" value="1"/>
</dbReference>